<dbReference type="RefSeq" id="WP_093961944.1">
    <property type="nucleotide sequence ID" value="NZ_FXYG01000001.1"/>
</dbReference>
<dbReference type="GO" id="GO:0008757">
    <property type="term" value="F:S-adenosylmethionine-dependent methyltransferase activity"/>
    <property type="evidence" value="ECO:0007669"/>
    <property type="project" value="InterPro"/>
</dbReference>
<dbReference type="AlphaFoldDB" id="A0A238JUB6"/>
<gene>
    <name evidence="2" type="ORF">RUA8715_00367</name>
</gene>
<dbReference type="Pfam" id="PF08241">
    <property type="entry name" value="Methyltransf_11"/>
    <property type="match status" value="1"/>
</dbReference>
<dbReference type="SUPFAM" id="SSF53335">
    <property type="entry name" value="S-adenosyl-L-methionine-dependent methyltransferases"/>
    <property type="match status" value="1"/>
</dbReference>
<protein>
    <recommendedName>
        <fullName evidence="1">Methyltransferase type 11 domain-containing protein</fullName>
    </recommendedName>
</protein>
<name>A0A238JUB6_9RHOB</name>
<evidence type="ECO:0000313" key="2">
    <source>
        <dbReference type="EMBL" id="SMX34239.1"/>
    </source>
</evidence>
<feature type="domain" description="Methyltransferase type 11" evidence="1">
    <location>
        <begin position="49"/>
        <end position="101"/>
    </location>
</feature>
<accession>A0A238JUB6</accession>
<proteinExistence type="predicted"/>
<evidence type="ECO:0000313" key="3">
    <source>
        <dbReference type="Proteomes" id="UP000202485"/>
    </source>
</evidence>
<dbReference type="CDD" id="cd02440">
    <property type="entry name" value="AdoMet_MTases"/>
    <property type="match status" value="1"/>
</dbReference>
<dbReference type="OrthoDB" id="9803855at2"/>
<dbReference type="InterPro" id="IPR013216">
    <property type="entry name" value="Methyltransf_11"/>
</dbReference>
<organism evidence="2 3">
    <name type="scientific">Ruegeria arenilitoris</name>
    <dbReference type="NCBI Taxonomy" id="1173585"/>
    <lineage>
        <taxon>Bacteria</taxon>
        <taxon>Pseudomonadati</taxon>
        <taxon>Pseudomonadota</taxon>
        <taxon>Alphaproteobacteria</taxon>
        <taxon>Rhodobacterales</taxon>
        <taxon>Roseobacteraceae</taxon>
        <taxon>Ruegeria</taxon>
    </lineage>
</organism>
<reference evidence="3" key="1">
    <citation type="submission" date="2017-05" db="EMBL/GenBank/DDBJ databases">
        <authorList>
            <person name="Rodrigo-Torres L."/>
            <person name="Arahal R. D."/>
            <person name="Lucena T."/>
        </authorList>
    </citation>
    <scope>NUCLEOTIDE SEQUENCE [LARGE SCALE GENOMIC DNA]</scope>
    <source>
        <strain evidence="3">CECT 8715</strain>
    </source>
</reference>
<keyword evidence="3" id="KW-1185">Reference proteome</keyword>
<dbReference type="InterPro" id="IPR029063">
    <property type="entry name" value="SAM-dependent_MTases_sf"/>
</dbReference>
<dbReference type="Gene3D" id="3.40.50.150">
    <property type="entry name" value="Vaccinia Virus protein VP39"/>
    <property type="match status" value="1"/>
</dbReference>
<dbReference type="EMBL" id="FXYG01000001">
    <property type="protein sequence ID" value="SMX34239.1"/>
    <property type="molecule type" value="Genomic_DNA"/>
</dbReference>
<sequence length="189" mass="21714">MVSLNRVVMVRQSKKWIGSLGPEALDCAEISGKWGTQFGFRSHTQIWHRQHDICKGPLMDERGEVRQFDLILANQVWEHLDRPYEATLNVLEMLRPGGWFWLAVPFFIPFHAAPHDCSRWSARGLRNLLTECGFDPESIQAAQWGNRQAALRNLEQVWPPVYDPDSDSLENDPDFPICAWAMAKKPEDG</sequence>
<evidence type="ECO:0000259" key="1">
    <source>
        <dbReference type="Pfam" id="PF08241"/>
    </source>
</evidence>
<dbReference type="Proteomes" id="UP000202485">
    <property type="component" value="Unassembled WGS sequence"/>
</dbReference>